<dbReference type="Proteomes" id="UP000075809">
    <property type="component" value="Unassembled WGS sequence"/>
</dbReference>
<dbReference type="AlphaFoldDB" id="A0A151XDK0"/>
<name>A0A151XDK0_9HYME</name>
<reference evidence="1 2" key="1">
    <citation type="submission" date="2015-09" db="EMBL/GenBank/DDBJ databases">
        <title>Trachymyrmex zeteki WGS genome.</title>
        <authorList>
            <person name="Nygaard S."/>
            <person name="Hu H."/>
            <person name="Boomsma J."/>
            <person name="Zhang G."/>
        </authorList>
    </citation>
    <scope>NUCLEOTIDE SEQUENCE [LARGE SCALE GENOMIC DNA]</scope>
    <source>
        <strain evidence="1">Tzet28-1</strain>
        <tissue evidence="1">Whole body</tissue>
    </source>
</reference>
<proteinExistence type="predicted"/>
<organism evidence="1 2">
    <name type="scientific">Mycetomoellerius zeteki</name>
    <dbReference type="NCBI Taxonomy" id="64791"/>
    <lineage>
        <taxon>Eukaryota</taxon>
        <taxon>Metazoa</taxon>
        <taxon>Ecdysozoa</taxon>
        <taxon>Arthropoda</taxon>
        <taxon>Hexapoda</taxon>
        <taxon>Insecta</taxon>
        <taxon>Pterygota</taxon>
        <taxon>Neoptera</taxon>
        <taxon>Endopterygota</taxon>
        <taxon>Hymenoptera</taxon>
        <taxon>Apocrita</taxon>
        <taxon>Aculeata</taxon>
        <taxon>Formicoidea</taxon>
        <taxon>Formicidae</taxon>
        <taxon>Myrmicinae</taxon>
        <taxon>Mycetomoellerius</taxon>
    </lineage>
</organism>
<dbReference type="STRING" id="64791.A0A151XDK0"/>
<evidence type="ECO:0000313" key="2">
    <source>
        <dbReference type="Proteomes" id="UP000075809"/>
    </source>
</evidence>
<accession>A0A151XDK0</accession>
<protein>
    <submittedName>
        <fullName evidence="1">Uncharacterized protein</fullName>
    </submittedName>
</protein>
<gene>
    <name evidence="1" type="ORF">ALC60_02559</name>
</gene>
<keyword evidence="2" id="KW-1185">Reference proteome</keyword>
<dbReference type="EMBL" id="KQ982273">
    <property type="protein sequence ID" value="KYQ58451.1"/>
    <property type="molecule type" value="Genomic_DNA"/>
</dbReference>
<sequence length="241" mass="28131">MFIPTFVDLQGFVVGKKFIVKEVTALRRGTILIHYIFSCPMSWNFLRRSNKSYASWLNAYHHGLRWDDGIVPYSTAKHMIKEAVIEEDEALVYVKGLEKRLVSSQFTKKEHKNFFCNRCLHYFSSSARLEIHKEDCCYVQLLIYEWIDLEKEGMRRMEYGRTLEQTLCLACIRVEGDGASRTHLGDSEIWVNVPIRRYDSVFKSRTIVGPIVGQGTESLYPGQDRVQIFISRMKIRGNKNE</sequence>
<evidence type="ECO:0000313" key="1">
    <source>
        <dbReference type="EMBL" id="KYQ58451.1"/>
    </source>
</evidence>